<evidence type="ECO:0000313" key="1">
    <source>
        <dbReference type="EMBL" id="TKI60261.1"/>
    </source>
</evidence>
<reference evidence="1 2" key="1">
    <citation type="submission" date="2019-04" db="EMBL/GenBank/DDBJ databases">
        <title>Lysinibacillus genome sequencing.</title>
        <authorList>
            <person name="Dunlap C."/>
        </authorList>
    </citation>
    <scope>NUCLEOTIDE SEQUENCE [LARGE SCALE GENOMIC DNA]</scope>
    <source>
        <strain evidence="1 2">NBRC 109424</strain>
    </source>
</reference>
<protein>
    <submittedName>
        <fullName evidence="1">Uncharacterized protein</fullName>
    </submittedName>
</protein>
<organism evidence="1 2">
    <name type="scientific">Lysinibacillus varians</name>
    <dbReference type="NCBI Taxonomy" id="1145276"/>
    <lineage>
        <taxon>Bacteria</taxon>
        <taxon>Bacillati</taxon>
        <taxon>Bacillota</taxon>
        <taxon>Bacilli</taxon>
        <taxon>Bacillales</taxon>
        <taxon>Bacillaceae</taxon>
        <taxon>Lysinibacillus</taxon>
    </lineage>
</organism>
<dbReference type="Proteomes" id="UP000308539">
    <property type="component" value="Unassembled WGS sequence"/>
</dbReference>
<sequence length="201" mass="23653">MMIGIVTNGLPFQNRFLAEEEFRYLYDDQLHIRELHRYDLANYDTLILSCRLDIPHLKRYQSQLLAFIESGKRLVIFGEILDHWFPTIDWQDSEVNFSWWVRNGGDLPMTAHNKTHPLFKYITLRDLKWHYHGSFLPPEGAQSLLDIPDGRSLFYIDDVSFNGELVVTTLDPMFHIGLGFIDQSKPFLHGIAKWLREEEGQ</sequence>
<evidence type="ECO:0000313" key="2">
    <source>
        <dbReference type="Proteomes" id="UP000308539"/>
    </source>
</evidence>
<comment type="caution">
    <text evidence="1">The sequence shown here is derived from an EMBL/GenBank/DDBJ whole genome shotgun (WGS) entry which is preliminary data.</text>
</comment>
<proteinExistence type="predicted"/>
<gene>
    <name evidence="1" type="ORF">FC752_15680</name>
</gene>
<dbReference type="InterPro" id="IPR029062">
    <property type="entry name" value="Class_I_gatase-like"/>
</dbReference>
<dbReference type="SUPFAM" id="SSF52317">
    <property type="entry name" value="Class I glutamine amidotransferase-like"/>
    <property type="match status" value="1"/>
</dbReference>
<dbReference type="EMBL" id="SZPV01000032">
    <property type="protein sequence ID" value="TKI60261.1"/>
    <property type="molecule type" value="Genomic_DNA"/>
</dbReference>
<keyword evidence="2" id="KW-1185">Reference proteome</keyword>
<accession>A0ABY2T8T1</accession>
<name>A0ABY2T8T1_9BACI</name>